<dbReference type="HOGENOM" id="CLU_2866375_0_0_0"/>
<dbReference type="EMBL" id="CP001275">
    <property type="protein sequence ID" value="ACM04676.1"/>
    <property type="molecule type" value="Genomic_DNA"/>
</dbReference>
<organism evidence="2 3">
    <name type="scientific">Thermomicrobium roseum (strain ATCC 27502 / DSM 5159 / P-2)</name>
    <dbReference type="NCBI Taxonomy" id="309801"/>
    <lineage>
        <taxon>Bacteria</taxon>
        <taxon>Pseudomonadati</taxon>
        <taxon>Thermomicrobiota</taxon>
        <taxon>Thermomicrobia</taxon>
        <taxon>Thermomicrobiales</taxon>
        <taxon>Thermomicrobiaceae</taxon>
        <taxon>Thermomicrobium</taxon>
    </lineage>
</organism>
<dbReference type="KEGG" id="tro:trd_1556"/>
<evidence type="ECO:0000313" key="2">
    <source>
        <dbReference type="EMBL" id="ACM04676.1"/>
    </source>
</evidence>
<feature type="compositionally biased region" description="Basic and acidic residues" evidence="1">
    <location>
        <begin position="7"/>
        <end position="18"/>
    </location>
</feature>
<evidence type="ECO:0000256" key="1">
    <source>
        <dbReference type="SAM" id="MobiDB-lite"/>
    </source>
</evidence>
<keyword evidence="3" id="KW-1185">Reference proteome</keyword>
<gene>
    <name evidence="2" type="ordered locus">trd_1556</name>
</gene>
<feature type="region of interest" description="Disordered" evidence="1">
    <location>
        <begin position="1"/>
        <end position="29"/>
    </location>
</feature>
<accession>B9L063</accession>
<sequence>MTAPTRASDHRQLMRDEMPSLPSARAAQARGCGRTCQRIAAHATSRALAVPLDRSRALDGEDQR</sequence>
<protein>
    <submittedName>
        <fullName evidence="2">Uncharacterized protein</fullName>
    </submittedName>
</protein>
<name>B9L063_THERP</name>
<dbReference type="AlphaFoldDB" id="B9L063"/>
<evidence type="ECO:0000313" key="3">
    <source>
        <dbReference type="Proteomes" id="UP000000447"/>
    </source>
</evidence>
<dbReference type="Proteomes" id="UP000000447">
    <property type="component" value="Chromosome"/>
</dbReference>
<reference evidence="2 3" key="1">
    <citation type="journal article" date="2009" name="PLoS ONE">
        <title>Complete genome sequence of the aerobic CO-oxidizing thermophile Thermomicrobium roseum.</title>
        <authorList>
            <person name="Wu D."/>
            <person name="Raymond J."/>
            <person name="Wu M."/>
            <person name="Chatterji S."/>
            <person name="Ren Q."/>
            <person name="Graham J.E."/>
            <person name="Bryant D.A."/>
            <person name="Robb F."/>
            <person name="Colman A."/>
            <person name="Tallon L.J."/>
            <person name="Badger J.H."/>
            <person name="Madupu R."/>
            <person name="Ward N.L."/>
            <person name="Eisen J.A."/>
        </authorList>
    </citation>
    <scope>NUCLEOTIDE SEQUENCE [LARGE SCALE GENOMIC DNA]</scope>
    <source>
        <strain evidence="3">ATCC 27502 / DSM 5159 / P-2</strain>
    </source>
</reference>
<proteinExistence type="predicted"/>